<dbReference type="GO" id="GO:0003700">
    <property type="term" value="F:DNA-binding transcription factor activity"/>
    <property type="evidence" value="ECO:0007669"/>
    <property type="project" value="InterPro"/>
</dbReference>
<dbReference type="InterPro" id="IPR036390">
    <property type="entry name" value="WH_DNA-bd_sf"/>
</dbReference>
<proteinExistence type="inferred from homology"/>
<keyword evidence="3" id="KW-0238">DNA-binding</keyword>
<accession>A0A518XA55</accession>
<dbReference type="KEGG" id="pdis:D8B20_03830"/>
<evidence type="ECO:0000256" key="1">
    <source>
        <dbReference type="ARBA" id="ARBA00009437"/>
    </source>
</evidence>
<dbReference type="GO" id="GO:0006351">
    <property type="term" value="P:DNA-templated transcription"/>
    <property type="evidence" value="ECO:0007669"/>
    <property type="project" value="TreeGrafter"/>
</dbReference>
<dbReference type="PANTHER" id="PTHR30537">
    <property type="entry name" value="HTH-TYPE TRANSCRIPTIONAL REGULATOR"/>
    <property type="match status" value="1"/>
</dbReference>
<name>A0A518XA55_9GAMM</name>
<dbReference type="PRINTS" id="PR00039">
    <property type="entry name" value="HTHLYSR"/>
</dbReference>
<dbReference type="InterPro" id="IPR000847">
    <property type="entry name" value="LysR_HTH_N"/>
</dbReference>
<dbReference type="Gene3D" id="1.10.10.10">
    <property type="entry name" value="Winged helix-like DNA-binding domain superfamily/Winged helix DNA-binding domain"/>
    <property type="match status" value="1"/>
</dbReference>
<comment type="similarity">
    <text evidence="1">Belongs to the LysR transcriptional regulatory family.</text>
</comment>
<dbReference type="SUPFAM" id="SSF53850">
    <property type="entry name" value="Periplasmic binding protein-like II"/>
    <property type="match status" value="1"/>
</dbReference>
<dbReference type="Pfam" id="PF03466">
    <property type="entry name" value="LysR_substrate"/>
    <property type="match status" value="1"/>
</dbReference>
<dbReference type="PANTHER" id="PTHR30537:SF20">
    <property type="entry name" value="TRANSCRIPTIONAL REGULATORY PROTEIN"/>
    <property type="match status" value="1"/>
</dbReference>
<dbReference type="InterPro" id="IPR036388">
    <property type="entry name" value="WH-like_DNA-bd_sf"/>
</dbReference>
<dbReference type="Gene3D" id="3.40.190.10">
    <property type="entry name" value="Periplasmic binding protein-like II"/>
    <property type="match status" value="2"/>
</dbReference>
<evidence type="ECO:0000256" key="2">
    <source>
        <dbReference type="ARBA" id="ARBA00023015"/>
    </source>
</evidence>
<evidence type="ECO:0000313" key="7">
    <source>
        <dbReference type="Proteomes" id="UP000319411"/>
    </source>
</evidence>
<evidence type="ECO:0000256" key="3">
    <source>
        <dbReference type="ARBA" id="ARBA00023125"/>
    </source>
</evidence>
<feature type="domain" description="HTH lysR-type" evidence="5">
    <location>
        <begin position="1"/>
        <end position="60"/>
    </location>
</feature>
<dbReference type="InterPro" id="IPR049755">
    <property type="entry name" value="YafC/CrgA"/>
</dbReference>
<gene>
    <name evidence="6" type="ORF">D8B20_03830</name>
</gene>
<evidence type="ECO:0000313" key="6">
    <source>
        <dbReference type="EMBL" id="QDY41077.1"/>
    </source>
</evidence>
<dbReference type="RefSeq" id="WP_145887271.1">
    <property type="nucleotide sequence ID" value="NZ_CP032702.1"/>
</dbReference>
<evidence type="ECO:0000256" key="4">
    <source>
        <dbReference type="ARBA" id="ARBA00023163"/>
    </source>
</evidence>
<dbReference type="PROSITE" id="PS50931">
    <property type="entry name" value="HTH_LYSR"/>
    <property type="match status" value="1"/>
</dbReference>
<dbReference type="InterPro" id="IPR058163">
    <property type="entry name" value="LysR-type_TF_proteobact-type"/>
</dbReference>
<keyword evidence="7" id="KW-1185">Reference proteome</keyword>
<keyword evidence="4" id="KW-0804">Transcription</keyword>
<dbReference type="GO" id="GO:0043565">
    <property type="term" value="F:sequence-specific DNA binding"/>
    <property type="evidence" value="ECO:0007669"/>
    <property type="project" value="TreeGrafter"/>
</dbReference>
<protein>
    <submittedName>
        <fullName evidence="6">LysR family transcriptional regulator</fullName>
    </submittedName>
</protein>
<sequence>MKASSDELKVFIAVVESGSFSRAAEQLQLANSAVSRMVKKLEGKLGVTLLTRTTRQLALTREGEHYFRRVQKLMQEMSAAEHELTERQQAPQGELRVDAATPVILNLLMPMIKPFRERYPQVKLSLISSESFINLIDRKVDVAIRAGNLTDSTLRARLLFTSYRKLVATPAYLARYGTPATAADLAIHQCLGFAETPRLNRWPVSDNGRDLYEIDAAMSSNSGETIKMLCLNDQGIACLSDFMVDAEIAGGTFVDVLAERRLPVEMPFNAVYYSDSGVSQRVRVFIDFLSEWVKTQPWRSPG</sequence>
<dbReference type="NCBIfam" id="NF040888">
    <property type="entry name" value="trans_reg_YafC"/>
    <property type="match status" value="1"/>
</dbReference>
<organism evidence="6 7">
    <name type="scientific">Candidatus Pantoea soli</name>
    <dbReference type="NCBI Taxonomy" id="3098669"/>
    <lineage>
        <taxon>Bacteria</taxon>
        <taxon>Pseudomonadati</taxon>
        <taxon>Pseudomonadota</taxon>
        <taxon>Gammaproteobacteria</taxon>
        <taxon>Enterobacterales</taxon>
        <taxon>Erwiniaceae</taxon>
        <taxon>Pantoea</taxon>
    </lineage>
</organism>
<dbReference type="OrthoDB" id="9786526at2"/>
<reference evidence="6 7" key="1">
    <citation type="submission" date="2018-10" db="EMBL/GenBank/DDBJ databases">
        <title>Genome Sequencing of Pantoea dispersa DSM 32899.</title>
        <authorList>
            <person name="Nawrath M."/>
            <person name="Ottenheim C."/>
            <person name="Wilm A."/>
            <person name="Zimmermann W."/>
            <person name="Wu J.C."/>
        </authorList>
    </citation>
    <scope>NUCLEOTIDE SEQUENCE [LARGE SCALE GENOMIC DNA]</scope>
    <source>
        <strain evidence="6 7">DSM 32899</strain>
    </source>
</reference>
<dbReference type="Pfam" id="PF00126">
    <property type="entry name" value="HTH_1"/>
    <property type="match status" value="1"/>
</dbReference>
<dbReference type="InterPro" id="IPR005119">
    <property type="entry name" value="LysR_subst-bd"/>
</dbReference>
<keyword evidence="2" id="KW-0805">Transcription regulation</keyword>
<dbReference type="FunFam" id="1.10.10.10:FF:000001">
    <property type="entry name" value="LysR family transcriptional regulator"/>
    <property type="match status" value="1"/>
</dbReference>
<evidence type="ECO:0000259" key="5">
    <source>
        <dbReference type="PROSITE" id="PS50931"/>
    </source>
</evidence>
<dbReference type="EMBL" id="CP032702">
    <property type="protein sequence ID" value="QDY41077.1"/>
    <property type="molecule type" value="Genomic_DNA"/>
</dbReference>
<dbReference type="Proteomes" id="UP000319411">
    <property type="component" value="Chromosome"/>
</dbReference>
<dbReference type="AlphaFoldDB" id="A0A518XA55"/>
<dbReference type="SUPFAM" id="SSF46785">
    <property type="entry name" value="Winged helix' DNA-binding domain"/>
    <property type="match status" value="1"/>
</dbReference>